<sequence length="90" mass="10427">MRQLHELPSYDRDESFSVYFLEELAPVALMYVYGNDSQCSITAPDTRTTPDVSLVEFIYLNSLLSPFVIIHMQEYLLNCTYYQEKSGLSD</sequence>
<accession>A0AAV6UQI3</accession>
<keyword evidence="2" id="KW-1185">Reference proteome</keyword>
<comment type="caution">
    <text evidence="1">The sequence shown here is derived from an EMBL/GenBank/DDBJ whole genome shotgun (WGS) entry which is preliminary data.</text>
</comment>
<proteinExistence type="predicted"/>
<reference evidence="1 2" key="1">
    <citation type="journal article" date="2022" name="Nat. Ecol. Evol.">
        <title>A masculinizing supergene underlies an exaggerated male reproductive morph in a spider.</title>
        <authorList>
            <person name="Hendrickx F."/>
            <person name="De Corte Z."/>
            <person name="Sonet G."/>
            <person name="Van Belleghem S.M."/>
            <person name="Kostlbacher S."/>
            <person name="Vangestel C."/>
        </authorList>
    </citation>
    <scope>NUCLEOTIDE SEQUENCE [LARGE SCALE GENOMIC DNA]</scope>
    <source>
        <strain evidence="1">W744_W776</strain>
    </source>
</reference>
<gene>
    <name evidence="1" type="ORF">JTE90_003541</name>
</gene>
<evidence type="ECO:0000313" key="1">
    <source>
        <dbReference type="EMBL" id="KAG8185983.1"/>
    </source>
</evidence>
<dbReference type="Proteomes" id="UP000827092">
    <property type="component" value="Unassembled WGS sequence"/>
</dbReference>
<organism evidence="1 2">
    <name type="scientific">Oedothorax gibbosus</name>
    <dbReference type="NCBI Taxonomy" id="931172"/>
    <lineage>
        <taxon>Eukaryota</taxon>
        <taxon>Metazoa</taxon>
        <taxon>Ecdysozoa</taxon>
        <taxon>Arthropoda</taxon>
        <taxon>Chelicerata</taxon>
        <taxon>Arachnida</taxon>
        <taxon>Araneae</taxon>
        <taxon>Araneomorphae</taxon>
        <taxon>Entelegynae</taxon>
        <taxon>Araneoidea</taxon>
        <taxon>Linyphiidae</taxon>
        <taxon>Erigoninae</taxon>
        <taxon>Oedothorax</taxon>
    </lineage>
</organism>
<dbReference type="EMBL" id="JAFNEN010000318">
    <property type="protein sequence ID" value="KAG8185983.1"/>
    <property type="molecule type" value="Genomic_DNA"/>
</dbReference>
<protein>
    <submittedName>
        <fullName evidence="1">Uncharacterized protein</fullName>
    </submittedName>
</protein>
<name>A0AAV6UQI3_9ARAC</name>
<evidence type="ECO:0000313" key="2">
    <source>
        <dbReference type="Proteomes" id="UP000827092"/>
    </source>
</evidence>
<dbReference type="AlphaFoldDB" id="A0AAV6UQI3"/>